<organism evidence="2">
    <name type="scientific">Taeniopygia guttata</name>
    <name type="common">Zebra finch</name>
    <name type="synonym">Poephila guttata</name>
    <dbReference type="NCBI Taxonomy" id="59729"/>
    <lineage>
        <taxon>Eukaryota</taxon>
        <taxon>Metazoa</taxon>
        <taxon>Chordata</taxon>
        <taxon>Craniata</taxon>
        <taxon>Vertebrata</taxon>
        <taxon>Euteleostomi</taxon>
        <taxon>Archelosauria</taxon>
        <taxon>Archosauria</taxon>
        <taxon>Dinosauria</taxon>
        <taxon>Saurischia</taxon>
        <taxon>Theropoda</taxon>
        <taxon>Coelurosauria</taxon>
        <taxon>Aves</taxon>
        <taxon>Neognathae</taxon>
        <taxon>Neoaves</taxon>
        <taxon>Telluraves</taxon>
        <taxon>Australaves</taxon>
        <taxon>Passeriformes</taxon>
        <taxon>Passeroidea</taxon>
        <taxon>Estrildidae</taxon>
        <taxon>Estrildinae</taxon>
        <taxon>Taeniopygia</taxon>
    </lineage>
</organism>
<feature type="region of interest" description="Disordered" evidence="1">
    <location>
        <begin position="1"/>
        <end position="34"/>
    </location>
</feature>
<accession>B5G0Q7</accession>
<evidence type="ECO:0000256" key="1">
    <source>
        <dbReference type="SAM" id="MobiDB-lite"/>
    </source>
</evidence>
<evidence type="ECO:0000313" key="2">
    <source>
        <dbReference type="EMBL" id="ACH44868.1"/>
    </source>
</evidence>
<proteinExistence type="evidence at transcript level"/>
<keyword evidence="2" id="KW-0808">Transferase</keyword>
<protein>
    <submittedName>
        <fullName evidence="2">Putative adenylate kinase 1</fullName>
    </submittedName>
</protein>
<dbReference type="AlphaFoldDB" id="B5G0Q7"/>
<dbReference type="EMBL" id="DQ215137">
    <property type="protein sequence ID" value="ACH44868.1"/>
    <property type="molecule type" value="mRNA"/>
</dbReference>
<dbReference type="GO" id="GO:0016301">
    <property type="term" value="F:kinase activity"/>
    <property type="evidence" value="ECO:0007669"/>
    <property type="project" value="UniProtKB-KW"/>
</dbReference>
<keyword evidence="2" id="KW-0418">Kinase</keyword>
<reference evidence="2" key="1">
    <citation type="journal article" date="2006" name="Proc. Natl. Acad. Sci. U.S.A.">
        <title>A molecular neuroethological approach for identifying and characterizing a cascade of behaviorally regulated genes.</title>
        <authorList>
            <person name="Wada K."/>
            <person name="Howard J.T."/>
            <person name="McConnell P."/>
            <person name="Whitney O."/>
            <person name="Lints T."/>
            <person name="Rivas M.V."/>
            <person name="Horita H."/>
            <person name="Patterson M.A."/>
            <person name="White S.A."/>
            <person name="Scharff C."/>
            <person name="Haesler S."/>
            <person name="Zhao S."/>
            <person name="Sakaguchi H."/>
            <person name="Hagiwara M."/>
            <person name="Shiraki T."/>
            <person name="Hirozane-Kishikawa T."/>
            <person name="Skene P."/>
            <person name="Hayashizaki Y."/>
            <person name="Carninci P."/>
            <person name="Jarvis E.D."/>
        </authorList>
    </citation>
    <scope>NUCLEOTIDE SEQUENCE</scope>
    <source>
        <tissue evidence="2">Whole brain</tissue>
    </source>
</reference>
<name>B5G0Q7_TAEGU</name>
<sequence length="34" mass="3724">MATPTSPRGTCCGQRSARARSGARSCRPSWRRES</sequence>
<feature type="compositionally biased region" description="Low complexity" evidence="1">
    <location>
        <begin position="15"/>
        <end position="27"/>
    </location>
</feature>